<evidence type="ECO:0000313" key="3">
    <source>
        <dbReference type="EMBL" id="KAF2650676.1"/>
    </source>
</evidence>
<dbReference type="Proteomes" id="UP000799324">
    <property type="component" value="Unassembled WGS sequence"/>
</dbReference>
<evidence type="ECO:0000256" key="1">
    <source>
        <dbReference type="SAM" id="Coils"/>
    </source>
</evidence>
<name>A0A6A6SSB8_9PLEO</name>
<accession>A0A6A6SSB8</accession>
<proteinExistence type="predicted"/>
<gene>
    <name evidence="3" type="ORF">K491DRAFT_720538</name>
</gene>
<feature type="region of interest" description="Disordered" evidence="2">
    <location>
        <begin position="802"/>
        <end position="835"/>
    </location>
</feature>
<dbReference type="AlphaFoldDB" id="A0A6A6SSB8"/>
<dbReference type="OrthoDB" id="3800332at2759"/>
<feature type="compositionally biased region" description="Polar residues" evidence="2">
    <location>
        <begin position="546"/>
        <end position="566"/>
    </location>
</feature>
<feature type="compositionally biased region" description="Low complexity" evidence="2">
    <location>
        <begin position="529"/>
        <end position="545"/>
    </location>
</feature>
<feature type="compositionally biased region" description="Acidic residues" evidence="2">
    <location>
        <begin position="81"/>
        <end position="96"/>
    </location>
</feature>
<feature type="region of interest" description="Disordered" evidence="2">
    <location>
        <begin position="1"/>
        <end position="104"/>
    </location>
</feature>
<dbReference type="EMBL" id="MU004447">
    <property type="protein sequence ID" value="KAF2650676.1"/>
    <property type="molecule type" value="Genomic_DNA"/>
</dbReference>
<organism evidence="3 4">
    <name type="scientific">Lophiostoma macrostomum CBS 122681</name>
    <dbReference type="NCBI Taxonomy" id="1314788"/>
    <lineage>
        <taxon>Eukaryota</taxon>
        <taxon>Fungi</taxon>
        <taxon>Dikarya</taxon>
        <taxon>Ascomycota</taxon>
        <taxon>Pezizomycotina</taxon>
        <taxon>Dothideomycetes</taxon>
        <taxon>Pleosporomycetidae</taxon>
        <taxon>Pleosporales</taxon>
        <taxon>Lophiostomataceae</taxon>
        <taxon>Lophiostoma</taxon>
    </lineage>
</organism>
<keyword evidence="4" id="KW-1185">Reference proteome</keyword>
<feature type="coiled-coil region" evidence="1">
    <location>
        <begin position="289"/>
        <end position="338"/>
    </location>
</feature>
<keyword evidence="1" id="KW-0175">Coiled coil</keyword>
<evidence type="ECO:0000313" key="4">
    <source>
        <dbReference type="Proteomes" id="UP000799324"/>
    </source>
</evidence>
<feature type="region of interest" description="Disordered" evidence="2">
    <location>
        <begin position="523"/>
        <end position="566"/>
    </location>
</feature>
<reference evidence="3" key="1">
    <citation type="journal article" date="2020" name="Stud. Mycol.">
        <title>101 Dothideomycetes genomes: a test case for predicting lifestyles and emergence of pathogens.</title>
        <authorList>
            <person name="Haridas S."/>
            <person name="Albert R."/>
            <person name="Binder M."/>
            <person name="Bloem J."/>
            <person name="Labutti K."/>
            <person name="Salamov A."/>
            <person name="Andreopoulos B."/>
            <person name="Baker S."/>
            <person name="Barry K."/>
            <person name="Bills G."/>
            <person name="Bluhm B."/>
            <person name="Cannon C."/>
            <person name="Castanera R."/>
            <person name="Culley D."/>
            <person name="Daum C."/>
            <person name="Ezra D."/>
            <person name="Gonzalez J."/>
            <person name="Henrissat B."/>
            <person name="Kuo A."/>
            <person name="Liang C."/>
            <person name="Lipzen A."/>
            <person name="Lutzoni F."/>
            <person name="Magnuson J."/>
            <person name="Mondo S."/>
            <person name="Nolan M."/>
            <person name="Ohm R."/>
            <person name="Pangilinan J."/>
            <person name="Park H.-J."/>
            <person name="Ramirez L."/>
            <person name="Alfaro M."/>
            <person name="Sun H."/>
            <person name="Tritt A."/>
            <person name="Yoshinaga Y."/>
            <person name="Zwiers L.-H."/>
            <person name="Turgeon B."/>
            <person name="Goodwin S."/>
            <person name="Spatafora J."/>
            <person name="Crous P."/>
            <person name="Grigoriev I."/>
        </authorList>
    </citation>
    <scope>NUCLEOTIDE SEQUENCE</scope>
    <source>
        <strain evidence="3">CBS 122681</strain>
    </source>
</reference>
<protein>
    <submittedName>
        <fullName evidence="3">Uncharacterized protein</fullName>
    </submittedName>
</protein>
<evidence type="ECO:0000256" key="2">
    <source>
        <dbReference type="SAM" id="MobiDB-lite"/>
    </source>
</evidence>
<feature type="compositionally biased region" description="Basic and acidic residues" evidence="2">
    <location>
        <begin position="826"/>
        <end position="835"/>
    </location>
</feature>
<sequence>MASTGVSRKRPSPNDTPALSPPTHREHTSTTPSRAATVEDEHSDDSPPPPALAKDAPPFKNVQLPGEKSSLDVQSKPMVVDLDDDDNKDPDLESTEEDKQEHQKLLNEGAQGLAEQRSTSIELPDEVRKLHRELAPLVRQWWKAGAVPKSHENSFKKTNERIEKTCHGLAKKEFDQAVKEELVKQVKAGKINAKDERLKKEFVLDFWVAGSETHEKKRVLDLNGKDKNCEPSILSQLHKEWKKKQSFFYFEEPAQQGRAVPQPWVLRWKTYAEKFQFPQSQIEGQIISLGLAVKNIEKLKEDIDNLQVKDVTSEVGEKKVKNKSHEELQKELSRARKSVIEGALVFTELLNSRQLELKLIIPDRYKVLFAELVNESEETKKTHKEFLATLTNPLKEQEEIWAAARPELQQFFEQAIVPEGDLSKMRQILEWTTQQNKQLVSVNKEVGIVPYNYEFPVSDMQALCRFKEKSANDDVQKRLQKIKALMGVWWKEEDLATVFPSQVGDVRLADEKLLEQQRKLLQITQGDESPSSSSSSSPSAAPSPSNQTNAKPQQASQSSGGLFVSEDSTASADPEYVYMSDFSAFNLDDDTITMMQYDDGRTEHGKLEATRPCRTGNVRFSRFIVNAGTEKAPFYKVIKGADLGPGGAETFHEEGWQHLYTRFDLTARKQAMKTVGGCTIKALGPCVEMPRESSTRLTKSGKPYRQDLYVKVEYHKDEAKNPHAESLPTVEWLTRTELGQLVGKKYAEAQEKIMMEKYKRRQWYFDECKMRELHPETKKPLSTSDFEQYPWLFPDDASVPKGTEINAGVEVDSEGDHDMAGVNADGAKEGDKTEL</sequence>